<feature type="chain" id="PRO_5001520840" evidence="1">
    <location>
        <begin position="21"/>
        <end position="171"/>
    </location>
</feature>
<evidence type="ECO:0000313" key="2">
    <source>
        <dbReference type="EMBL" id="JAC19399.1"/>
    </source>
</evidence>
<organism evidence="2">
    <name type="scientific">Amblyomma cajennense</name>
    <name type="common">Cayenne tick</name>
    <name type="synonym">Acarus cajennensis</name>
    <dbReference type="NCBI Taxonomy" id="34607"/>
    <lineage>
        <taxon>Eukaryota</taxon>
        <taxon>Metazoa</taxon>
        <taxon>Ecdysozoa</taxon>
        <taxon>Arthropoda</taxon>
        <taxon>Chelicerata</taxon>
        <taxon>Arachnida</taxon>
        <taxon>Acari</taxon>
        <taxon>Parasitiformes</taxon>
        <taxon>Ixodida</taxon>
        <taxon>Ixodoidea</taxon>
        <taxon>Ixodidae</taxon>
        <taxon>Amblyomminae</taxon>
        <taxon>Amblyomma</taxon>
    </lineage>
</organism>
<proteinExistence type="evidence at transcript level"/>
<name>A0A023FES1_AMBCJ</name>
<accession>A0A023FES1</accession>
<dbReference type="EMBL" id="GBBK01005083">
    <property type="protein sequence ID" value="JAC19399.1"/>
    <property type="molecule type" value="mRNA"/>
</dbReference>
<keyword evidence="1" id="KW-0732">Signal</keyword>
<reference evidence="2" key="1">
    <citation type="submission" date="2014-03" db="EMBL/GenBank/DDBJ databases">
        <title>The sialotranscriptome of Amblyomma triste, Amblyomma parvum and Amblyomma cajennense ticks, uncovered by 454-based RNA-seq.</title>
        <authorList>
            <person name="Garcia G.R."/>
            <person name="Gardinassi L.G."/>
            <person name="Ribeiro J.M."/>
            <person name="Anatriello E."/>
            <person name="Ferreira B.R."/>
            <person name="Moreira H.N."/>
            <person name="Mafra C."/>
            <person name="Olegario M.M."/>
            <person name="Szabo P.J."/>
            <person name="Miranda-Santos I.K."/>
            <person name="Maruyama S.R."/>
        </authorList>
    </citation>
    <scope>NUCLEOTIDE SEQUENCE</scope>
    <source>
        <strain evidence="2">Uberlandia</strain>
        <tissue evidence="2">Salivary glands</tissue>
    </source>
</reference>
<protein>
    <submittedName>
        <fullName evidence="2">Putative secreted protein</fullName>
    </submittedName>
</protein>
<feature type="signal peptide" evidence="1">
    <location>
        <begin position="1"/>
        <end position="20"/>
    </location>
</feature>
<feature type="non-terminal residue" evidence="2">
    <location>
        <position position="1"/>
    </location>
</feature>
<dbReference type="AlphaFoldDB" id="A0A023FES1"/>
<evidence type="ECO:0000256" key="1">
    <source>
        <dbReference type="SAM" id="SignalP"/>
    </source>
</evidence>
<sequence>NMEITRIIQISCAFLSLGVALSVVAVPRASSSMPSLCPWSNATQDEKSKPIYQNCPCKTAEAKPCSIVDPGYDGELTVKLGDCRNKICVVRAIPLGCKGVMKAPMRKNEPIQIGCAYTCTNATTQWKEFNYLEVGSPCQHVLPNGTFVEKTCQSFGKATLCRDELEAPPSC</sequence>